<dbReference type="SUPFAM" id="SSF56784">
    <property type="entry name" value="HAD-like"/>
    <property type="match status" value="1"/>
</dbReference>
<dbReference type="Proteomes" id="UP001209074">
    <property type="component" value="Unassembled WGS sequence"/>
</dbReference>
<name>A0AAW5U340_9BACT</name>
<comment type="caution">
    <text evidence="1">The sequence shown here is derived from an EMBL/GenBank/DDBJ whole genome shotgun (WGS) entry which is preliminary data.</text>
</comment>
<accession>A0AAW5U340</accession>
<dbReference type="GO" id="GO:0016787">
    <property type="term" value="F:hydrolase activity"/>
    <property type="evidence" value="ECO:0007669"/>
    <property type="project" value="UniProtKB-KW"/>
</dbReference>
<evidence type="ECO:0000313" key="1">
    <source>
        <dbReference type="EMBL" id="MCW4094606.1"/>
    </source>
</evidence>
<reference evidence="1" key="1">
    <citation type="submission" date="2022-11" db="EMBL/GenBank/DDBJ databases">
        <title>Genomic repertoires linked with pathogenic potency of arthritogenic Prevotella copri isolated from the gut of rheumatoid arthritis patients.</title>
        <authorList>
            <person name="Nii T."/>
            <person name="Maeda Y."/>
            <person name="Motooka D."/>
            <person name="Naito M."/>
            <person name="Matsumoto Y."/>
            <person name="Ogawa T."/>
            <person name="Oguro-Igashira E."/>
            <person name="Kishikawa T."/>
            <person name="Yamashita M."/>
            <person name="Koizumi S."/>
            <person name="Kurakawa T."/>
            <person name="Okumura R."/>
            <person name="Kayama H."/>
            <person name="Murakami M."/>
            <person name="Sakaguchi T."/>
            <person name="Das B."/>
            <person name="Nakamura S."/>
            <person name="Okada Y."/>
            <person name="Kumanogoh A."/>
            <person name="Takeda K."/>
        </authorList>
    </citation>
    <scope>NUCLEOTIDE SEQUENCE</scope>
    <source>
        <strain evidence="1">N016-13</strain>
    </source>
</reference>
<protein>
    <submittedName>
        <fullName evidence="1">Haloacid dehalogenase-like hydrolase</fullName>
    </submittedName>
</protein>
<dbReference type="RefSeq" id="WP_264959958.1">
    <property type="nucleotide sequence ID" value="NZ_JAPDUQ010000003.1"/>
</dbReference>
<dbReference type="Gene3D" id="1.20.1440.100">
    <property type="entry name" value="SG protein - dephosphorylation function"/>
    <property type="match status" value="1"/>
</dbReference>
<sequence>MSRVVLIDIDGTLFNSNSTFDFLDSLPHGKWYGFYRKVGASIFGRIVNKLAIILFSKDIIRMIGINCLKGYSQKKLLTLGEEFYDNFLLQRKNSEVFNMLDEEKKNDSKIILASATLDFLSEIIKKRVMADYAIATELKYKNGCCVGKILKDRLGRKMDALVETGISFPVDMTITDNVTDARLLLDSLSRVIVIYPREANKWARIIKKYNFKDAKLLHYE</sequence>
<keyword evidence="1" id="KW-0378">Hydrolase</keyword>
<gene>
    <name evidence="1" type="ORF">ONT05_13825</name>
</gene>
<dbReference type="InterPro" id="IPR036412">
    <property type="entry name" value="HAD-like_sf"/>
</dbReference>
<organism evidence="1 2">
    <name type="scientific">Segatella copri</name>
    <dbReference type="NCBI Taxonomy" id="165179"/>
    <lineage>
        <taxon>Bacteria</taxon>
        <taxon>Pseudomonadati</taxon>
        <taxon>Bacteroidota</taxon>
        <taxon>Bacteroidia</taxon>
        <taxon>Bacteroidales</taxon>
        <taxon>Prevotellaceae</taxon>
        <taxon>Segatella</taxon>
    </lineage>
</organism>
<dbReference type="Pfam" id="PF12710">
    <property type="entry name" value="HAD"/>
    <property type="match status" value="1"/>
</dbReference>
<evidence type="ECO:0000313" key="2">
    <source>
        <dbReference type="Proteomes" id="UP001209074"/>
    </source>
</evidence>
<dbReference type="AlphaFoldDB" id="A0AAW5U340"/>
<dbReference type="InterPro" id="IPR023214">
    <property type="entry name" value="HAD_sf"/>
</dbReference>
<dbReference type="EMBL" id="JAPDUS010000034">
    <property type="protein sequence ID" value="MCW4094606.1"/>
    <property type="molecule type" value="Genomic_DNA"/>
</dbReference>
<proteinExistence type="predicted"/>
<dbReference type="Gene3D" id="3.40.50.1000">
    <property type="entry name" value="HAD superfamily/HAD-like"/>
    <property type="match status" value="1"/>
</dbReference>